<dbReference type="PROSITE" id="PS50977">
    <property type="entry name" value="HTH_TETR_2"/>
    <property type="match status" value="1"/>
</dbReference>
<dbReference type="InterPro" id="IPR041583">
    <property type="entry name" value="TetR_C_31"/>
</dbReference>
<dbReference type="PANTHER" id="PTHR30055:SF231">
    <property type="entry name" value="TRANSCRIPTIONAL REGULATORY PROTEIN (PROBABLY DEOR-FAMILY)-RELATED"/>
    <property type="match status" value="1"/>
</dbReference>
<accession>A0ABT2JNR3</accession>
<gene>
    <name evidence="4" type="ORF">LHJ74_06220</name>
</gene>
<dbReference type="Pfam" id="PF00440">
    <property type="entry name" value="TetR_N"/>
    <property type="match status" value="1"/>
</dbReference>
<evidence type="ECO:0000256" key="2">
    <source>
        <dbReference type="PROSITE-ProRule" id="PRU00335"/>
    </source>
</evidence>
<feature type="domain" description="HTH tetR-type" evidence="3">
    <location>
        <begin position="14"/>
        <end position="74"/>
    </location>
</feature>
<dbReference type="SUPFAM" id="SSF46689">
    <property type="entry name" value="Homeodomain-like"/>
    <property type="match status" value="1"/>
</dbReference>
<keyword evidence="5" id="KW-1185">Reference proteome</keyword>
<dbReference type="InterPro" id="IPR050109">
    <property type="entry name" value="HTH-type_TetR-like_transc_reg"/>
</dbReference>
<dbReference type="PANTHER" id="PTHR30055">
    <property type="entry name" value="HTH-TYPE TRANSCRIPTIONAL REGULATOR RUTR"/>
    <property type="match status" value="1"/>
</dbReference>
<proteinExistence type="predicted"/>
<reference evidence="4 5" key="1">
    <citation type="submission" date="2021-10" db="EMBL/GenBank/DDBJ databases">
        <title>Streptomyces gossypii sp. nov., isolated from soil collected from cotton field.</title>
        <authorList>
            <person name="Ge X."/>
            <person name="Chen X."/>
            <person name="Liu W."/>
        </authorList>
    </citation>
    <scope>NUCLEOTIDE SEQUENCE [LARGE SCALE GENOMIC DNA]</scope>
    <source>
        <strain evidence="4 5">N2-109</strain>
    </source>
</reference>
<comment type="caution">
    <text evidence="4">The sequence shown here is derived from an EMBL/GenBank/DDBJ whole genome shotgun (WGS) entry which is preliminary data.</text>
</comment>
<evidence type="ECO:0000259" key="3">
    <source>
        <dbReference type="PROSITE" id="PS50977"/>
    </source>
</evidence>
<dbReference type="Proteomes" id="UP001156389">
    <property type="component" value="Unassembled WGS sequence"/>
</dbReference>
<dbReference type="Gene3D" id="1.10.357.10">
    <property type="entry name" value="Tetracycline Repressor, domain 2"/>
    <property type="match status" value="1"/>
</dbReference>
<name>A0ABT2JNR3_9ACTN</name>
<dbReference type="RefSeq" id="WP_260216490.1">
    <property type="nucleotide sequence ID" value="NZ_JAJAGO010000002.1"/>
</dbReference>
<dbReference type="EMBL" id="JAJAGO010000002">
    <property type="protein sequence ID" value="MCT2589522.1"/>
    <property type="molecule type" value="Genomic_DNA"/>
</dbReference>
<evidence type="ECO:0000313" key="5">
    <source>
        <dbReference type="Proteomes" id="UP001156389"/>
    </source>
</evidence>
<sequence length="196" mass="21585">MSEPHTDGRRLKGERRRQELIEATLRVVAREGVTGVSHRAVSREAGLSPTAAAYHFDSIDDLLTAALTSCMDESARVMREFTAVFDSGTDALPALAEQFARLFVDPTRLLAEFELFLLAAREPELRAPTHRWLEAVAEFARRHTSDPVRVRTVVAAVDGMLMHGLLREQPPTAEQFEAVLRALLTEAAPGAAEPVT</sequence>
<dbReference type="Pfam" id="PF17940">
    <property type="entry name" value="TetR_C_31"/>
    <property type="match status" value="1"/>
</dbReference>
<keyword evidence="1 2" id="KW-0238">DNA-binding</keyword>
<dbReference type="InterPro" id="IPR001647">
    <property type="entry name" value="HTH_TetR"/>
</dbReference>
<organism evidence="4 5">
    <name type="scientific">Streptomyces gossypii</name>
    <dbReference type="NCBI Taxonomy" id="2883101"/>
    <lineage>
        <taxon>Bacteria</taxon>
        <taxon>Bacillati</taxon>
        <taxon>Actinomycetota</taxon>
        <taxon>Actinomycetes</taxon>
        <taxon>Kitasatosporales</taxon>
        <taxon>Streptomycetaceae</taxon>
        <taxon>Streptomyces</taxon>
    </lineage>
</organism>
<evidence type="ECO:0000256" key="1">
    <source>
        <dbReference type="ARBA" id="ARBA00023125"/>
    </source>
</evidence>
<evidence type="ECO:0000313" key="4">
    <source>
        <dbReference type="EMBL" id="MCT2589522.1"/>
    </source>
</evidence>
<dbReference type="InterPro" id="IPR009057">
    <property type="entry name" value="Homeodomain-like_sf"/>
</dbReference>
<protein>
    <submittedName>
        <fullName evidence="4">TetR family transcriptional regulator</fullName>
    </submittedName>
</protein>
<feature type="DNA-binding region" description="H-T-H motif" evidence="2">
    <location>
        <begin position="37"/>
        <end position="56"/>
    </location>
</feature>